<sequence>MKKQTEYLRSFSRKIKTNTDLVDYHTTIYSSEQNAGPLTILNITLNLSQPETANELNTPTYITS</sequence>
<reference evidence="1" key="1">
    <citation type="journal article" date="2023" name="Nat. Commun.">
        <title>Diploid and tetraploid genomes of Acorus and the evolution of monocots.</title>
        <authorList>
            <person name="Ma L."/>
            <person name="Liu K.W."/>
            <person name="Li Z."/>
            <person name="Hsiao Y.Y."/>
            <person name="Qi Y."/>
            <person name="Fu T."/>
            <person name="Tang G.D."/>
            <person name="Zhang D."/>
            <person name="Sun W.H."/>
            <person name="Liu D.K."/>
            <person name="Li Y."/>
            <person name="Chen G.Z."/>
            <person name="Liu X.D."/>
            <person name="Liao X.Y."/>
            <person name="Jiang Y.T."/>
            <person name="Yu X."/>
            <person name="Hao Y."/>
            <person name="Huang J."/>
            <person name="Zhao X.W."/>
            <person name="Ke S."/>
            <person name="Chen Y.Y."/>
            <person name="Wu W.L."/>
            <person name="Hsu J.L."/>
            <person name="Lin Y.F."/>
            <person name="Huang M.D."/>
            <person name="Li C.Y."/>
            <person name="Huang L."/>
            <person name="Wang Z.W."/>
            <person name="Zhao X."/>
            <person name="Zhong W.Y."/>
            <person name="Peng D.H."/>
            <person name="Ahmad S."/>
            <person name="Lan S."/>
            <person name="Zhang J.S."/>
            <person name="Tsai W.C."/>
            <person name="Van de Peer Y."/>
            <person name="Liu Z.J."/>
        </authorList>
    </citation>
    <scope>NUCLEOTIDE SEQUENCE</scope>
    <source>
        <strain evidence="1">CP</strain>
    </source>
</reference>
<proteinExistence type="predicted"/>
<reference evidence="1" key="2">
    <citation type="submission" date="2023-06" db="EMBL/GenBank/DDBJ databases">
        <authorList>
            <person name="Ma L."/>
            <person name="Liu K.-W."/>
            <person name="Li Z."/>
            <person name="Hsiao Y.-Y."/>
            <person name="Qi Y."/>
            <person name="Fu T."/>
            <person name="Tang G."/>
            <person name="Zhang D."/>
            <person name="Sun W.-H."/>
            <person name="Liu D.-K."/>
            <person name="Li Y."/>
            <person name="Chen G.-Z."/>
            <person name="Liu X.-D."/>
            <person name="Liao X.-Y."/>
            <person name="Jiang Y.-T."/>
            <person name="Yu X."/>
            <person name="Hao Y."/>
            <person name="Huang J."/>
            <person name="Zhao X.-W."/>
            <person name="Ke S."/>
            <person name="Chen Y.-Y."/>
            <person name="Wu W.-L."/>
            <person name="Hsu J.-L."/>
            <person name="Lin Y.-F."/>
            <person name="Huang M.-D."/>
            <person name="Li C.-Y."/>
            <person name="Huang L."/>
            <person name="Wang Z.-W."/>
            <person name="Zhao X."/>
            <person name="Zhong W.-Y."/>
            <person name="Peng D.-H."/>
            <person name="Ahmad S."/>
            <person name="Lan S."/>
            <person name="Zhang J.-S."/>
            <person name="Tsai W.-C."/>
            <person name="Van De Peer Y."/>
            <person name="Liu Z.-J."/>
        </authorList>
    </citation>
    <scope>NUCLEOTIDE SEQUENCE</scope>
    <source>
        <strain evidence="1">CP</strain>
        <tissue evidence="1">Leaves</tissue>
    </source>
</reference>
<dbReference type="AlphaFoldDB" id="A0AAV9DDP7"/>
<dbReference type="Proteomes" id="UP001180020">
    <property type="component" value="Unassembled WGS sequence"/>
</dbReference>
<evidence type="ECO:0000313" key="1">
    <source>
        <dbReference type="EMBL" id="KAK1299320.1"/>
    </source>
</evidence>
<evidence type="ECO:0000313" key="2">
    <source>
        <dbReference type="Proteomes" id="UP001180020"/>
    </source>
</evidence>
<dbReference type="EMBL" id="JAUJYO010000014">
    <property type="protein sequence ID" value="KAK1299320.1"/>
    <property type="molecule type" value="Genomic_DNA"/>
</dbReference>
<protein>
    <submittedName>
        <fullName evidence="1">Uncharacterized protein</fullName>
    </submittedName>
</protein>
<organism evidence="1 2">
    <name type="scientific">Acorus calamus</name>
    <name type="common">Sweet flag</name>
    <dbReference type="NCBI Taxonomy" id="4465"/>
    <lineage>
        <taxon>Eukaryota</taxon>
        <taxon>Viridiplantae</taxon>
        <taxon>Streptophyta</taxon>
        <taxon>Embryophyta</taxon>
        <taxon>Tracheophyta</taxon>
        <taxon>Spermatophyta</taxon>
        <taxon>Magnoliopsida</taxon>
        <taxon>Liliopsida</taxon>
        <taxon>Acoraceae</taxon>
        <taxon>Acorus</taxon>
    </lineage>
</organism>
<gene>
    <name evidence="1" type="ORF">QJS10_CPB14g01244</name>
</gene>
<name>A0AAV9DDP7_ACOCL</name>
<comment type="caution">
    <text evidence="1">The sequence shown here is derived from an EMBL/GenBank/DDBJ whole genome shotgun (WGS) entry which is preliminary data.</text>
</comment>
<keyword evidence="2" id="KW-1185">Reference proteome</keyword>
<accession>A0AAV9DDP7</accession>